<feature type="domain" description="Heparinase II/III-like C-terminal" evidence="5">
    <location>
        <begin position="271"/>
        <end position="444"/>
    </location>
</feature>
<dbReference type="AlphaFoldDB" id="A0A6J7J9B0"/>
<dbReference type="Gene3D" id="1.50.10.100">
    <property type="entry name" value="Chondroitin AC/alginate lyase"/>
    <property type="match status" value="1"/>
</dbReference>
<dbReference type="PANTHER" id="PTHR39210:SF1">
    <property type="entry name" value="HEPARIN-SULFATE LYASE"/>
    <property type="match status" value="1"/>
</dbReference>
<proteinExistence type="predicted"/>
<accession>A0A6J7J9B0</accession>
<keyword evidence="4" id="KW-0456">Lyase</keyword>
<evidence type="ECO:0000259" key="5">
    <source>
        <dbReference type="Pfam" id="PF07940"/>
    </source>
</evidence>
<dbReference type="InterPro" id="IPR012480">
    <property type="entry name" value="Hepar_II_III_C"/>
</dbReference>
<protein>
    <submittedName>
        <fullName evidence="6">Unannotated protein</fullName>
    </submittedName>
</protein>
<comment type="subcellular location">
    <subcellularLocation>
        <location evidence="1">Periplasm</location>
    </subcellularLocation>
</comment>
<dbReference type="EMBL" id="CAFBNF010000064">
    <property type="protein sequence ID" value="CAB4939716.1"/>
    <property type="molecule type" value="Genomic_DNA"/>
</dbReference>
<keyword evidence="3" id="KW-0574">Periplasm</keyword>
<dbReference type="SUPFAM" id="SSF48230">
    <property type="entry name" value="Chondroitin AC/alginate lyase"/>
    <property type="match status" value="1"/>
</dbReference>
<evidence type="ECO:0000313" key="6">
    <source>
        <dbReference type="EMBL" id="CAB4939716.1"/>
    </source>
</evidence>
<sequence length="547" mass="59935">MADVKWTWEMGRHRDVVVLARAAALEPQSDVRLEALESRLRWWLAANPLESSIHWYSNLELALRLIAWTQVLGLVGDRLARDVLDDMSTHVLQIRRHLWRDLPYTLSSMRNNHLLGDALGLLIADRFVGVPTTSRTSKWAERVWDYQLARQVLADGSMIEDSLSYHRFVLEMLCVKWLLGDRSPQLREAISRSSRYLVNLGAMDGEVPQFGDWDEGRVLASSQSPHDVGNTAALGLALVGEPVDAAWIERYDLLDWFGPSEIELRAPRPERSALAVGPFARAEVGEWRVWLKGSATQSHGHADLSHVSASYRGEWVLTDPGTGTYNGPIDVRSGFRSSSAHNVLRPGGVGQREPHRAFRWAGPSGHGVVGNPLDFGGVAVLWSAHDAYLAKPVGEAVGRIARAVVVSEEGVGVIDWRESTSSTAFEYSVPLAPGVGATAHSLAIGGQELRVRLPGTVRIARGEQAPFLGWHSKTYGAWEPCDWLMAEGAQSGPLVWAIGDVSTRVEGSSVVVSGVSLSIDWSADTVSLHASRDGLDSVRVLDLKGAR</sequence>
<evidence type="ECO:0000256" key="3">
    <source>
        <dbReference type="ARBA" id="ARBA00022764"/>
    </source>
</evidence>
<evidence type="ECO:0000256" key="4">
    <source>
        <dbReference type="ARBA" id="ARBA00023239"/>
    </source>
</evidence>
<dbReference type="PANTHER" id="PTHR39210">
    <property type="entry name" value="HEPARIN-SULFATE LYASE"/>
    <property type="match status" value="1"/>
</dbReference>
<dbReference type="GO" id="GO:0042597">
    <property type="term" value="C:periplasmic space"/>
    <property type="evidence" value="ECO:0007669"/>
    <property type="project" value="UniProtKB-SubCell"/>
</dbReference>
<name>A0A6J7J9B0_9ZZZZ</name>
<gene>
    <name evidence="6" type="ORF">UFOPK3773_00778</name>
</gene>
<dbReference type="Gene3D" id="2.70.98.70">
    <property type="match status" value="1"/>
</dbReference>
<keyword evidence="2" id="KW-0732">Signal</keyword>
<dbReference type="GO" id="GO:0016829">
    <property type="term" value="F:lyase activity"/>
    <property type="evidence" value="ECO:0007669"/>
    <property type="project" value="UniProtKB-KW"/>
</dbReference>
<evidence type="ECO:0000256" key="2">
    <source>
        <dbReference type="ARBA" id="ARBA00022729"/>
    </source>
</evidence>
<organism evidence="6">
    <name type="scientific">freshwater metagenome</name>
    <dbReference type="NCBI Taxonomy" id="449393"/>
    <lineage>
        <taxon>unclassified sequences</taxon>
        <taxon>metagenomes</taxon>
        <taxon>ecological metagenomes</taxon>
    </lineage>
</organism>
<dbReference type="Pfam" id="PF07940">
    <property type="entry name" value="Hepar_II_III_C"/>
    <property type="match status" value="1"/>
</dbReference>
<evidence type="ECO:0000256" key="1">
    <source>
        <dbReference type="ARBA" id="ARBA00004418"/>
    </source>
</evidence>
<dbReference type="InterPro" id="IPR008929">
    <property type="entry name" value="Chondroitin_lyas"/>
</dbReference>
<reference evidence="6" key="1">
    <citation type="submission" date="2020-05" db="EMBL/GenBank/DDBJ databases">
        <authorList>
            <person name="Chiriac C."/>
            <person name="Salcher M."/>
            <person name="Ghai R."/>
            <person name="Kavagutti S V."/>
        </authorList>
    </citation>
    <scope>NUCLEOTIDE SEQUENCE</scope>
</reference>